<dbReference type="AlphaFoldDB" id="A0A7G9LET0"/>
<gene>
    <name evidence="1" type="ORF">H9W90_13595</name>
</gene>
<dbReference type="KEGG" id="ppec:H9W90_13595"/>
<dbReference type="InterPro" id="IPR036249">
    <property type="entry name" value="Thioredoxin-like_sf"/>
</dbReference>
<dbReference type="Proteomes" id="UP000515808">
    <property type="component" value="Chromosome"/>
</dbReference>
<sequence>MKQIFLLLIFFGSLAVFSQKKEAKLNVYTFSEVEKIHQQKPKPVVIFITTDWCKICFGMKQTTIKNEEIIQLLNEQFYFIKLNGEEKKDIIFLGKKFVYKPTGTNTGVHELANELASSNGKIAYPTTVILNSSFEINAQLIGYYKSKKMIKILSKL</sequence>
<proteinExistence type="predicted"/>
<evidence type="ECO:0000313" key="1">
    <source>
        <dbReference type="EMBL" id="QNM87129.1"/>
    </source>
</evidence>
<keyword evidence="2" id="KW-1185">Reference proteome</keyword>
<dbReference type="Gene3D" id="3.40.30.10">
    <property type="entry name" value="Glutaredoxin"/>
    <property type="match status" value="1"/>
</dbReference>
<dbReference type="SUPFAM" id="SSF52833">
    <property type="entry name" value="Thioredoxin-like"/>
    <property type="match status" value="1"/>
</dbReference>
<dbReference type="Pfam" id="PF13899">
    <property type="entry name" value="Thioredoxin_7"/>
    <property type="match status" value="1"/>
</dbReference>
<name>A0A7G9LET0_9FLAO</name>
<accession>A0A7G9LET0</accession>
<reference evidence="1 2" key="1">
    <citation type="submission" date="2020-08" db="EMBL/GenBank/DDBJ databases">
        <title>Polaribacter sp. L12M9 isolated from gut of the Korean scallop.</title>
        <authorList>
            <person name="Jeong Y.S."/>
        </authorList>
    </citation>
    <scope>NUCLEOTIDE SEQUENCE [LARGE SCALE GENOMIC DNA]</scope>
    <source>
        <strain evidence="1 2">L12M9</strain>
    </source>
</reference>
<organism evidence="1 2">
    <name type="scientific">Polaribacter pectinis</name>
    <dbReference type="NCBI Taxonomy" id="2738844"/>
    <lineage>
        <taxon>Bacteria</taxon>
        <taxon>Pseudomonadati</taxon>
        <taxon>Bacteroidota</taxon>
        <taxon>Flavobacteriia</taxon>
        <taxon>Flavobacteriales</taxon>
        <taxon>Flavobacteriaceae</taxon>
    </lineage>
</organism>
<evidence type="ECO:0000313" key="2">
    <source>
        <dbReference type="Proteomes" id="UP000515808"/>
    </source>
</evidence>
<protein>
    <submittedName>
        <fullName evidence="1">Thioredoxin family protein</fullName>
    </submittedName>
</protein>
<dbReference type="EMBL" id="CP060695">
    <property type="protein sequence ID" value="QNM87129.1"/>
    <property type="molecule type" value="Genomic_DNA"/>
</dbReference>